<keyword evidence="5 8" id="KW-0812">Transmembrane</keyword>
<evidence type="ECO:0000256" key="6">
    <source>
        <dbReference type="ARBA" id="ARBA00022989"/>
    </source>
</evidence>
<dbReference type="AlphaFoldDB" id="A0A1H8PGJ4"/>
<feature type="transmembrane region" description="Helical" evidence="10">
    <location>
        <begin position="38"/>
        <end position="59"/>
    </location>
</feature>
<evidence type="ECO:0000256" key="10">
    <source>
        <dbReference type="SAM" id="Phobius"/>
    </source>
</evidence>
<evidence type="ECO:0000256" key="2">
    <source>
        <dbReference type="ARBA" id="ARBA00006175"/>
    </source>
</evidence>
<feature type="transmembrane region" description="Helical" evidence="10">
    <location>
        <begin position="89"/>
        <end position="111"/>
    </location>
</feature>
<reference evidence="11 12" key="1">
    <citation type="submission" date="2016-10" db="EMBL/GenBank/DDBJ databases">
        <authorList>
            <person name="de Groot N.N."/>
        </authorList>
    </citation>
    <scope>NUCLEOTIDE SEQUENCE [LARGE SCALE GENOMIC DNA]</scope>
    <source>
        <strain evidence="11 12">CGMCC 4.2026</strain>
    </source>
</reference>
<evidence type="ECO:0000256" key="4">
    <source>
        <dbReference type="ARBA" id="ARBA00022475"/>
    </source>
</evidence>
<dbReference type="NCBIfam" id="TIGR00861">
    <property type="entry name" value="MIP"/>
    <property type="match status" value="1"/>
</dbReference>
<dbReference type="STRING" id="310780.SAMN05216267_1025104"/>
<name>A0A1H8PGJ4_9ACTN</name>
<dbReference type="PROSITE" id="PS00221">
    <property type="entry name" value="MIP"/>
    <property type="match status" value="1"/>
</dbReference>
<feature type="transmembrane region" description="Helical" evidence="10">
    <location>
        <begin position="12"/>
        <end position="32"/>
    </location>
</feature>
<evidence type="ECO:0000256" key="1">
    <source>
        <dbReference type="ARBA" id="ARBA00004651"/>
    </source>
</evidence>
<accession>A0A1H8PGJ4</accession>
<evidence type="ECO:0000256" key="5">
    <source>
        <dbReference type="ARBA" id="ARBA00022692"/>
    </source>
</evidence>
<dbReference type="PANTHER" id="PTHR19139:SF199">
    <property type="entry name" value="MIP17260P"/>
    <property type="match status" value="1"/>
</dbReference>
<keyword evidence="3 8" id="KW-0813">Transport</keyword>
<feature type="transmembrane region" description="Helical" evidence="10">
    <location>
        <begin position="168"/>
        <end position="189"/>
    </location>
</feature>
<feature type="compositionally biased region" description="Gly residues" evidence="9">
    <location>
        <begin position="258"/>
        <end position="283"/>
    </location>
</feature>
<dbReference type="OrthoDB" id="9807293at2"/>
<keyword evidence="7 10" id="KW-0472">Membrane</keyword>
<feature type="transmembrane region" description="Helical" evidence="10">
    <location>
        <begin position="209"/>
        <end position="229"/>
    </location>
</feature>
<feature type="region of interest" description="Disordered" evidence="9">
    <location>
        <begin position="254"/>
        <end position="283"/>
    </location>
</feature>
<evidence type="ECO:0000256" key="7">
    <source>
        <dbReference type="ARBA" id="ARBA00023136"/>
    </source>
</evidence>
<evidence type="ECO:0000256" key="3">
    <source>
        <dbReference type="ARBA" id="ARBA00022448"/>
    </source>
</evidence>
<proteinExistence type="inferred from homology"/>
<comment type="subcellular location">
    <subcellularLocation>
        <location evidence="1">Cell membrane</location>
        <topology evidence="1">Multi-pass membrane protein</topology>
    </subcellularLocation>
</comment>
<dbReference type="InterPro" id="IPR022357">
    <property type="entry name" value="MIP_CS"/>
</dbReference>
<dbReference type="Proteomes" id="UP000181951">
    <property type="component" value="Unassembled WGS sequence"/>
</dbReference>
<evidence type="ECO:0000313" key="12">
    <source>
        <dbReference type="Proteomes" id="UP000181951"/>
    </source>
</evidence>
<feature type="transmembrane region" description="Helical" evidence="10">
    <location>
        <begin position="131"/>
        <end position="156"/>
    </location>
</feature>
<dbReference type="InterPro" id="IPR034294">
    <property type="entry name" value="Aquaporin_transptr"/>
</dbReference>
<evidence type="ECO:0000313" key="11">
    <source>
        <dbReference type="EMBL" id="SEO40663.1"/>
    </source>
</evidence>
<dbReference type="InterPro" id="IPR023271">
    <property type="entry name" value="Aquaporin-like"/>
</dbReference>
<dbReference type="SUPFAM" id="SSF81338">
    <property type="entry name" value="Aquaporin-like"/>
    <property type="match status" value="1"/>
</dbReference>
<protein>
    <submittedName>
        <fullName evidence="11">Aquaporin Z</fullName>
    </submittedName>
</protein>
<dbReference type="Pfam" id="PF00230">
    <property type="entry name" value="MIP"/>
    <property type="match status" value="1"/>
</dbReference>
<organism evidence="11 12">
    <name type="scientific">Actinacidiphila rubida</name>
    <dbReference type="NCBI Taxonomy" id="310780"/>
    <lineage>
        <taxon>Bacteria</taxon>
        <taxon>Bacillati</taxon>
        <taxon>Actinomycetota</taxon>
        <taxon>Actinomycetes</taxon>
        <taxon>Kitasatosporales</taxon>
        <taxon>Streptomycetaceae</taxon>
        <taxon>Actinacidiphila</taxon>
    </lineage>
</organism>
<gene>
    <name evidence="11" type="ORF">SAMN05216267_1025104</name>
</gene>
<dbReference type="PRINTS" id="PR00783">
    <property type="entry name" value="MINTRINSICP"/>
</dbReference>
<evidence type="ECO:0000256" key="8">
    <source>
        <dbReference type="RuleBase" id="RU000477"/>
    </source>
</evidence>
<dbReference type="EMBL" id="FODD01000025">
    <property type="protein sequence ID" value="SEO40663.1"/>
    <property type="molecule type" value="Genomic_DNA"/>
</dbReference>
<dbReference type="GO" id="GO:0005886">
    <property type="term" value="C:plasma membrane"/>
    <property type="evidence" value="ECO:0007669"/>
    <property type="project" value="UniProtKB-SubCell"/>
</dbReference>
<keyword evidence="4" id="KW-1003">Cell membrane</keyword>
<dbReference type="InterPro" id="IPR000425">
    <property type="entry name" value="MIP"/>
</dbReference>
<dbReference type="GO" id="GO:0015250">
    <property type="term" value="F:water channel activity"/>
    <property type="evidence" value="ECO:0007669"/>
    <property type="project" value="TreeGrafter"/>
</dbReference>
<dbReference type="PANTHER" id="PTHR19139">
    <property type="entry name" value="AQUAPORIN TRANSPORTER"/>
    <property type="match status" value="1"/>
</dbReference>
<keyword evidence="12" id="KW-1185">Reference proteome</keyword>
<evidence type="ECO:0000256" key="9">
    <source>
        <dbReference type="SAM" id="MobiDB-lite"/>
    </source>
</evidence>
<dbReference type="Gene3D" id="1.20.1080.10">
    <property type="entry name" value="Glycerol uptake facilitator protein"/>
    <property type="match status" value="1"/>
</dbReference>
<dbReference type="RefSeq" id="WP_079176165.1">
    <property type="nucleotide sequence ID" value="NZ_FODD01000025.1"/>
</dbReference>
<comment type="similarity">
    <text evidence="2 8">Belongs to the MIP/aquaporin (TC 1.A.8) family.</text>
</comment>
<sequence>MDTRTVVPLDTRTVTCEFLGTLLLVFFGVGSAVLSGEYIGTLGIALAFGFVLLALCYTIGPISGCHVNPAVTLGMLVARRIDLRRAVEYWVAQMLGGIAGAALLLLVAKQVPGLKVHGAFGTNGYGYRSAVGISIFGAFVAELLLTFLLVFVFLAVTHRIAVVGFDGLPIGLALAVIHLVGIPLTGTGVNPARSFGPAVFAGSPALTQVWLFLIAPLAGGALAAVVHELTHPALTALRAARTAAIEAEEAEAFTRAEAGGGAGPGGDGGSAGGAGAGTGPAQP</sequence>
<keyword evidence="6 10" id="KW-1133">Transmembrane helix</keyword>